<dbReference type="GeneID" id="105991133"/>
<dbReference type="OrthoDB" id="4321958at2759"/>
<gene>
    <name evidence="13" type="primary">Dkk2</name>
</gene>
<dbReference type="CDD" id="cd23015">
    <property type="entry name" value="Dkk2_Cys1"/>
    <property type="match status" value="1"/>
</dbReference>
<dbReference type="Proteomes" id="UP000081671">
    <property type="component" value="Unplaced"/>
</dbReference>
<dbReference type="KEGG" id="dord:105991133"/>
<proteinExistence type="inferred from homology"/>
<dbReference type="FunCoup" id="A0A1S3FTK2">
    <property type="interactions" value="474"/>
</dbReference>
<evidence type="ECO:0000256" key="4">
    <source>
        <dbReference type="ARBA" id="ARBA00022525"/>
    </source>
</evidence>
<dbReference type="GO" id="GO:0039706">
    <property type="term" value="F:co-receptor binding"/>
    <property type="evidence" value="ECO:0007669"/>
    <property type="project" value="Ensembl"/>
</dbReference>
<dbReference type="GO" id="GO:0090263">
    <property type="term" value="P:positive regulation of canonical Wnt signaling pathway"/>
    <property type="evidence" value="ECO:0007669"/>
    <property type="project" value="Ensembl"/>
</dbReference>
<feature type="chain" id="PRO_5010342554" evidence="8">
    <location>
        <begin position="26"/>
        <end position="259"/>
    </location>
</feature>
<dbReference type="GO" id="GO:0048019">
    <property type="term" value="F:receptor antagonist activity"/>
    <property type="evidence" value="ECO:0007669"/>
    <property type="project" value="TreeGrafter"/>
</dbReference>
<evidence type="ECO:0000259" key="10">
    <source>
        <dbReference type="Pfam" id="PF21479"/>
    </source>
</evidence>
<keyword evidence="7" id="KW-1015">Disulfide bond</keyword>
<dbReference type="STRING" id="10020.ENSDORP00000021069"/>
<dbReference type="CDD" id="cd23273">
    <property type="entry name" value="Dkk2_Cys2"/>
    <property type="match status" value="1"/>
</dbReference>
<keyword evidence="6 8" id="KW-0732">Signal</keyword>
<dbReference type="Pfam" id="PF21479">
    <property type="entry name" value="DIKK1-2-4_C-subdom2"/>
    <property type="match status" value="1"/>
</dbReference>
<keyword evidence="12" id="KW-1185">Reference proteome</keyword>
<dbReference type="OMA" id="THAKGHE"/>
<evidence type="ECO:0000313" key="12">
    <source>
        <dbReference type="Proteomes" id="UP000081671"/>
    </source>
</evidence>
<dbReference type="InterPro" id="IPR048499">
    <property type="entry name" value="DIKK1/2/4_C-subdom2"/>
</dbReference>
<evidence type="ECO:0000256" key="8">
    <source>
        <dbReference type="SAM" id="SignalP"/>
    </source>
</evidence>
<dbReference type="Gene3D" id="2.10.80.10">
    <property type="entry name" value="Lipase, subunit A"/>
    <property type="match status" value="1"/>
</dbReference>
<evidence type="ECO:0000313" key="13">
    <source>
        <dbReference type="RefSeq" id="XP_012879177.1"/>
    </source>
</evidence>
<dbReference type="InterPro" id="IPR006796">
    <property type="entry name" value="Dickkopf_N"/>
</dbReference>
<name>A0A1S3FTK2_DIPOR</name>
<comment type="subcellular location">
    <subcellularLocation>
        <location evidence="1">Secreted</location>
    </subcellularLocation>
</comment>
<dbReference type="GO" id="GO:0005615">
    <property type="term" value="C:extracellular space"/>
    <property type="evidence" value="ECO:0007669"/>
    <property type="project" value="Ensembl"/>
</dbReference>
<dbReference type="GO" id="GO:0090090">
    <property type="term" value="P:negative regulation of canonical Wnt signaling pathway"/>
    <property type="evidence" value="ECO:0007669"/>
    <property type="project" value="Ensembl"/>
</dbReference>
<protein>
    <submittedName>
        <fullName evidence="13">Dickkopf-related protein 2</fullName>
    </submittedName>
</protein>
<dbReference type="InterPro" id="IPR048500">
    <property type="entry name" value="DIKK1/2/4_C-subdom1"/>
</dbReference>
<evidence type="ECO:0000256" key="5">
    <source>
        <dbReference type="ARBA" id="ARBA00022687"/>
    </source>
</evidence>
<evidence type="ECO:0000256" key="2">
    <source>
        <dbReference type="ARBA" id="ARBA00010842"/>
    </source>
</evidence>
<evidence type="ECO:0000259" key="11">
    <source>
        <dbReference type="Pfam" id="PF21481"/>
    </source>
</evidence>
<dbReference type="Pfam" id="PF04706">
    <property type="entry name" value="Dickkopf_N"/>
    <property type="match status" value="1"/>
</dbReference>
<dbReference type="FunFam" id="2.10.80.10:FF:000001">
    <property type="entry name" value="Dickkopf WNT-signaling pathway inhibitor 2"/>
    <property type="match status" value="1"/>
</dbReference>
<dbReference type="InterPro" id="IPR039863">
    <property type="entry name" value="DKK1-4"/>
</dbReference>
<accession>A0A1S3FTK2</accession>
<evidence type="ECO:0000256" key="6">
    <source>
        <dbReference type="ARBA" id="ARBA00022729"/>
    </source>
</evidence>
<feature type="signal peptide" evidence="8">
    <location>
        <begin position="1"/>
        <end position="25"/>
    </location>
</feature>
<dbReference type="Pfam" id="PF21481">
    <property type="entry name" value="DIKK1-2-4_C-subdom1"/>
    <property type="match status" value="1"/>
</dbReference>
<evidence type="ECO:0000256" key="1">
    <source>
        <dbReference type="ARBA" id="ARBA00004613"/>
    </source>
</evidence>
<comment type="similarity">
    <text evidence="2">Belongs to the dickkopf family.</text>
</comment>
<feature type="domain" description="Dickkopf-related protein 1/2/4 C-terminal subdomain 2" evidence="10">
    <location>
        <begin position="211"/>
        <end position="258"/>
    </location>
</feature>
<dbReference type="PANTHER" id="PTHR12113">
    <property type="entry name" value="DICKKOPF3-LIKE 3"/>
    <property type="match status" value="1"/>
</dbReference>
<dbReference type="AlphaFoldDB" id="A0A1S3FTK2"/>
<dbReference type="InParanoid" id="A0A1S3FTK2"/>
<organism evidence="12 13">
    <name type="scientific">Dipodomys ordii</name>
    <name type="common">Ord's kangaroo rat</name>
    <dbReference type="NCBI Taxonomy" id="10020"/>
    <lineage>
        <taxon>Eukaryota</taxon>
        <taxon>Metazoa</taxon>
        <taxon>Chordata</taxon>
        <taxon>Craniata</taxon>
        <taxon>Vertebrata</taxon>
        <taxon>Euteleostomi</taxon>
        <taxon>Mammalia</taxon>
        <taxon>Eutheria</taxon>
        <taxon>Euarchontoglires</taxon>
        <taxon>Glires</taxon>
        <taxon>Rodentia</taxon>
        <taxon>Castorimorpha</taxon>
        <taxon>Heteromyidae</taxon>
        <taxon>Dipodomyinae</taxon>
        <taxon>Dipodomys</taxon>
    </lineage>
</organism>
<dbReference type="PANTHER" id="PTHR12113:SF12">
    <property type="entry name" value="DICKKOPF-RELATED PROTEIN 2"/>
    <property type="match status" value="1"/>
</dbReference>
<dbReference type="RefSeq" id="XP_012879177.1">
    <property type="nucleotide sequence ID" value="XM_013023723.1"/>
</dbReference>
<evidence type="ECO:0000256" key="7">
    <source>
        <dbReference type="ARBA" id="ARBA00023157"/>
    </source>
</evidence>
<dbReference type="GO" id="GO:0016055">
    <property type="term" value="P:Wnt signaling pathway"/>
    <property type="evidence" value="ECO:0007669"/>
    <property type="project" value="UniProtKB-KW"/>
</dbReference>
<reference evidence="13" key="1">
    <citation type="submission" date="2025-08" db="UniProtKB">
        <authorList>
            <consortium name="RefSeq"/>
        </authorList>
    </citation>
    <scope>IDENTIFICATION</scope>
    <source>
        <tissue evidence="13">Kidney</tissue>
    </source>
</reference>
<sequence length="259" mass="28445">MAARMRGKDSSRCLLLLAAVLMVESSQLGSSRAKLNSIKSSLGGETPAQAANRSAGIYQGLAFGGSKKGKNLGQAYPCSSDKECEVGRYCHSPHQGSSACMVCRRKKKRCHRDGMCCPGNRCNNGICIPVTESILTPHIPALDGTRHRDRSHGHFSNHDLGWQNLGRPHTKISHIKGHEGDPCLRSSDCIEGFCCARHFWTKICKPVLHQGEVCTKQRKKGSHGLEIFQRCDCAKGLTCKVWKDATYSSKARLHVCQKI</sequence>
<dbReference type="InterPro" id="IPR047303">
    <property type="entry name" value="Dkk2_Cys1"/>
</dbReference>
<feature type="domain" description="Dickkopf N-terminal cysteine-rich" evidence="9">
    <location>
        <begin position="77"/>
        <end position="128"/>
    </location>
</feature>
<keyword evidence="4" id="KW-0964">Secreted</keyword>
<keyword evidence="3" id="KW-0217">Developmental protein</keyword>
<evidence type="ECO:0000256" key="3">
    <source>
        <dbReference type="ARBA" id="ARBA00022473"/>
    </source>
</evidence>
<feature type="domain" description="Dickkopf-related protein 1/2/4 C-terminal subdomain 1" evidence="11">
    <location>
        <begin position="179"/>
        <end position="208"/>
    </location>
</feature>
<keyword evidence="5" id="KW-0879">Wnt signaling pathway</keyword>
<dbReference type="CTD" id="27123"/>
<dbReference type="InterPro" id="IPR047302">
    <property type="entry name" value="Dkk2_Cys2"/>
</dbReference>
<evidence type="ECO:0000259" key="9">
    <source>
        <dbReference type="Pfam" id="PF04706"/>
    </source>
</evidence>